<dbReference type="Pfam" id="PF00534">
    <property type="entry name" value="Glycos_transf_1"/>
    <property type="match status" value="1"/>
</dbReference>
<dbReference type="Gene3D" id="3.40.50.2000">
    <property type="entry name" value="Glycogen Phosphorylase B"/>
    <property type="match status" value="2"/>
</dbReference>
<gene>
    <name evidence="3" type="ORF">H9L16_10505</name>
</gene>
<keyword evidence="3" id="KW-0808">Transferase</keyword>
<dbReference type="GO" id="GO:0016757">
    <property type="term" value="F:glycosyltransferase activity"/>
    <property type="evidence" value="ECO:0007669"/>
    <property type="project" value="InterPro"/>
</dbReference>
<feature type="domain" description="Glycosyl transferase family 1" evidence="1">
    <location>
        <begin position="171"/>
        <end position="331"/>
    </location>
</feature>
<evidence type="ECO:0000259" key="2">
    <source>
        <dbReference type="Pfam" id="PF13439"/>
    </source>
</evidence>
<organism evidence="3 4">
    <name type="scientific">Thermomonas carbonis</name>
    <dbReference type="NCBI Taxonomy" id="1463158"/>
    <lineage>
        <taxon>Bacteria</taxon>
        <taxon>Pseudomonadati</taxon>
        <taxon>Pseudomonadota</taxon>
        <taxon>Gammaproteobacteria</taxon>
        <taxon>Lysobacterales</taxon>
        <taxon>Lysobacteraceae</taxon>
        <taxon>Thermomonas</taxon>
    </lineage>
</organism>
<proteinExistence type="predicted"/>
<dbReference type="PANTHER" id="PTHR45947">
    <property type="entry name" value="SULFOQUINOVOSYL TRANSFERASE SQD2"/>
    <property type="match status" value="1"/>
</dbReference>
<protein>
    <submittedName>
        <fullName evidence="3">Glycosyltransferase</fullName>
    </submittedName>
</protein>
<dbReference type="KEGG" id="tcn:H9L16_10505"/>
<accession>A0A7G9SMQ4</accession>
<dbReference type="Proteomes" id="UP000515804">
    <property type="component" value="Chromosome"/>
</dbReference>
<dbReference type="InterPro" id="IPR050194">
    <property type="entry name" value="Glycosyltransferase_grp1"/>
</dbReference>
<dbReference type="AlphaFoldDB" id="A0A7G9SMQ4"/>
<dbReference type="Pfam" id="PF13439">
    <property type="entry name" value="Glyco_transf_4"/>
    <property type="match status" value="1"/>
</dbReference>
<dbReference type="SUPFAM" id="SSF53756">
    <property type="entry name" value="UDP-Glycosyltransferase/glycogen phosphorylase"/>
    <property type="match status" value="1"/>
</dbReference>
<evidence type="ECO:0000313" key="3">
    <source>
        <dbReference type="EMBL" id="QNN69129.1"/>
    </source>
</evidence>
<name>A0A7G9SMQ4_9GAMM</name>
<dbReference type="InterPro" id="IPR001296">
    <property type="entry name" value="Glyco_trans_1"/>
</dbReference>
<sequence length="370" mass="39545">MTVVAIASPDRQVYSQTFIHQQIANLPYTIRLLYGGNLPTHRAASPDCPGYAFPGENEDPWVRVQAIADYLVEQKVGAVLAQFGPCAVEMMAACESAALPLLVHFHGYDASRLEILSSYGKRYRALFAQAHSVIAVSREMHARLAAMGAPPARLHYVPYGVDTDVFARANPAANGPDFLMVGRQVEKKGHLLALLAFAGLVRSHPECTLRIIGTGPLRESGEMLARALGIAGQVRWLGVLSPNDVAAELRSSRALIQFSHTTPSGDSEGTPLAVLEAMSSGIPVIGSRHAGIPDVIEHEVHGLLVDPFDVAGLTDALRRLAVAPALAAGLGRAAAGAVRNFYTRQRYLDQLASLIDAAMATSSVHRPSKP</sequence>
<dbReference type="InterPro" id="IPR028098">
    <property type="entry name" value="Glyco_trans_4-like_N"/>
</dbReference>
<keyword evidence="4" id="KW-1185">Reference proteome</keyword>
<evidence type="ECO:0000313" key="4">
    <source>
        <dbReference type="Proteomes" id="UP000515804"/>
    </source>
</evidence>
<evidence type="ECO:0000259" key="1">
    <source>
        <dbReference type="Pfam" id="PF00534"/>
    </source>
</evidence>
<feature type="domain" description="Glycosyltransferase subfamily 4-like N-terminal" evidence="2">
    <location>
        <begin position="60"/>
        <end position="164"/>
    </location>
</feature>
<dbReference type="RefSeq" id="WP_187551652.1">
    <property type="nucleotide sequence ID" value="NZ_BMZL01000002.1"/>
</dbReference>
<dbReference type="PANTHER" id="PTHR45947:SF13">
    <property type="entry name" value="TRANSFERASE"/>
    <property type="match status" value="1"/>
</dbReference>
<reference evidence="3 4" key="1">
    <citation type="submission" date="2020-08" db="EMBL/GenBank/DDBJ databases">
        <title>Genome sequence of Thermomonas carbonis KCTC 42013T.</title>
        <authorList>
            <person name="Hyun D.-W."/>
            <person name="Bae J.-W."/>
        </authorList>
    </citation>
    <scope>NUCLEOTIDE SEQUENCE [LARGE SCALE GENOMIC DNA]</scope>
    <source>
        <strain evidence="3 4">KCTC 42013</strain>
    </source>
</reference>
<dbReference type="EMBL" id="CP060719">
    <property type="protein sequence ID" value="QNN69129.1"/>
    <property type="molecule type" value="Genomic_DNA"/>
</dbReference>